<dbReference type="EMBL" id="JAHLJV010000066">
    <property type="protein sequence ID" value="KAK1579496.1"/>
    <property type="molecule type" value="Genomic_DNA"/>
</dbReference>
<dbReference type="GeneID" id="85436835"/>
<name>A0AAD8PRQ0_9PEZI</name>
<gene>
    <name evidence="2" type="ORF">LY79DRAFT_344081</name>
</gene>
<organism evidence="2 3">
    <name type="scientific">Colletotrichum navitas</name>
    <dbReference type="NCBI Taxonomy" id="681940"/>
    <lineage>
        <taxon>Eukaryota</taxon>
        <taxon>Fungi</taxon>
        <taxon>Dikarya</taxon>
        <taxon>Ascomycota</taxon>
        <taxon>Pezizomycotina</taxon>
        <taxon>Sordariomycetes</taxon>
        <taxon>Hypocreomycetidae</taxon>
        <taxon>Glomerellales</taxon>
        <taxon>Glomerellaceae</taxon>
        <taxon>Colletotrichum</taxon>
        <taxon>Colletotrichum graminicola species complex</taxon>
    </lineage>
</organism>
<feature type="region of interest" description="Disordered" evidence="1">
    <location>
        <begin position="85"/>
        <end position="122"/>
    </location>
</feature>
<evidence type="ECO:0000313" key="2">
    <source>
        <dbReference type="EMBL" id="KAK1579496.1"/>
    </source>
</evidence>
<dbReference type="Proteomes" id="UP001230504">
    <property type="component" value="Unassembled WGS sequence"/>
</dbReference>
<keyword evidence="3" id="KW-1185">Reference proteome</keyword>
<comment type="caution">
    <text evidence="2">The sequence shown here is derived from an EMBL/GenBank/DDBJ whole genome shotgun (WGS) entry which is preliminary data.</text>
</comment>
<dbReference type="RefSeq" id="XP_060410620.1">
    <property type="nucleotide sequence ID" value="XM_060552595.1"/>
</dbReference>
<dbReference type="AlphaFoldDB" id="A0AAD8PRQ0"/>
<protein>
    <submittedName>
        <fullName evidence="2">Uncharacterized protein</fullName>
    </submittedName>
</protein>
<sequence>MICGEGRLGRSARGRSTMRLGRLDLTFGDRGCGSVYSPQCSSWLSSSIFRGVRPCRSRLTVRLGAVSDARIVGCWAAVVVTGRSSMPPESVRNGSLAPTHTSRRPPSPVQCERGSPGPRVRSGISLSDEWGHRCVPGHGHQRLPGFRRNSHIRVISDVHRCLPWLPMYFCDPLWPWP</sequence>
<accession>A0AAD8PRQ0</accession>
<evidence type="ECO:0000256" key="1">
    <source>
        <dbReference type="SAM" id="MobiDB-lite"/>
    </source>
</evidence>
<proteinExistence type="predicted"/>
<reference evidence="2" key="1">
    <citation type="submission" date="2021-06" db="EMBL/GenBank/DDBJ databases">
        <title>Comparative genomics, transcriptomics and evolutionary studies reveal genomic signatures of adaptation to plant cell wall in hemibiotrophic fungi.</title>
        <authorList>
            <consortium name="DOE Joint Genome Institute"/>
            <person name="Baroncelli R."/>
            <person name="Diaz J.F."/>
            <person name="Benocci T."/>
            <person name="Peng M."/>
            <person name="Battaglia E."/>
            <person name="Haridas S."/>
            <person name="Andreopoulos W."/>
            <person name="Labutti K."/>
            <person name="Pangilinan J."/>
            <person name="Floch G.L."/>
            <person name="Makela M.R."/>
            <person name="Henrissat B."/>
            <person name="Grigoriev I.V."/>
            <person name="Crouch J.A."/>
            <person name="De Vries R.P."/>
            <person name="Sukno S.A."/>
            <person name="Thon M.R."/>
        </authorList>
    </citation>
    <scope>NUCLEOTIDE SEQUENCE</scope>
    <source>
        <strain evidence="2">CBS 125086</strain>
    </source>
</reference>
<evidence type="ECO:0000313" key="3">
    <source>
        <dbReference type="Proteomes" id="UP001230504"/>
    </source>
</evidence>